<evidence type="ECO:0000313" key="4">
    <source>
        <dbReference type="Proteomes" id="UP000283644"/>
    </source>
</evidence>
<dbReference type="RefSeq" id="WP_118929162.1">
    <property type="nucleotide sequence ID" value="NZ_QXGH01000056.1"/>
</dbReference>
<evidence type="ECO:0000256" key="1">
    <source>
        <dbReference type="SAM" id="Coils"/>
    </source>
</evidence>
<accession>A0A417XS80</accession>
<gene>
    <name evidence="3" type="ORF">D0Z08_31100</name>
</gene>
<evidence type="ECO:0000256" key="2">
    <source>
        <dbReference type="SAM" id="MobiDB-lite"/>
    </source>
</evidence>
<feature type="coiled-coil region" evidence="1">
    <location>
        <begin position="49"/>
        <end position="149"/>
    </location>
</feature>
<comment type="caution">
    <text evidence="3">The sequence shown here is derived from an EMBL/GenBank/DDBJ whole genome shotgun (WGS) entry which is preliminary data.</text>
</comment>
<feature type="region of interest" description="Disordered" evidence="2">
    <location>
        <begin position="1"/>
        <end position="26"/>
    </location>
</feature>
<feature type="compositionally biased region" description="Low complexity" evidence="2">
    <location>
        <begin position="216"/>
        <end position="229"/>
    </location>
</feature>
<reference evidence="3 4" key="1">
    <citation type="submission" date="2018-09" db="EMBL/GenBank/DDBJ databases">
        <title>Genome sequencing of Nocardioides immobilis CCTCC AB 2017083 for comparison to Nocardioides silvaticus.</title>
        <authorList>
            <person name="Li C."/>
            <person name="Wang G."/>
        </authorList>
    </citation>
    <scope>NUCLEOTIDE SEQUENCE [LARGE SCALE GENOMIC DNA]</scope>
    <source>
        <strain evidence="3 4">CCTCC AB 2017083</strain>
    </source>
</reference>
<name>A0A417XS80_9ACTN</name>
<feature type="compositionally biased region" description="Basic residues" evidence="2">
    <location>
        <begin position="236"/>
        <end position="255"/>
    </location>
</feature>
<dbReference type="EMBL" id="QXGH01000056">
    <property type="protein sequence ID" value="RHW22791.1"/>
    <property type="molecule type" value="Genomic_DNA"/>
</dbReference>
<feature type="region of interest" description="Disordered" evidence="2">
    <location>
        <begin position="216"/>
        <end position="255"/>
    </location>
</feature>
<evidence type="ECO:0000313" key="3">
    <source>
        <dbReference type="EMBL" id="RHW22791.1"/>
    </source>
</evidence>
<proteinExistence type="predicted"/>
<organism evidence="3 4">
    <name type="scientific">Nocardioides immobilis</name>
    <dbReference type="NCBI Taxonomy" id="2049295"/>
    <lineage>
        <taxon>Bacteria</taxon>
        <taxon>Bacillati</taxon>
        <taxon>Actinomycetota</taxon>
        <taxon>Actinomycetes</taxon>
        <taxon>Propionibacteriales</taxon>
        <taxon>Nocardioidaceae</taxon>
        <taxon>Nocardioides</taxon>
    </lineage>
</organism>
<keyword evidence="1" id="KW-0175">Coiled coil</keyword>
<sequence>MTESTQASAPGVGRVAPDPPHPPRLDELRTALVLQREADAMIAEALDTRRSAIERAETLVREAQQATARAEEDAAAAAAKRIAAAREQADCLIAEAEERAHRITSEAQAEVTALRQDAAELRDCAMETLDAAELGLERARQTEENRERQLLVTRSEAIRMIESLEHVTATLDEMLEHVRSEVASARRALAQLDGDAASAVDDEPVPSVVLQWPHAPATTTVADPATTDASEAIQTSKHRRAEHGGRRGRLRKART</sequence>
<keyword evidence="4" id="KW-1185">Reference proteome</keyword>
<dbReference type="Proteomes" id="UP000283644">
    <property type="component" value="Unassembled WGS sequence"/>
</dbReference>
<dbReference type="AlphaFoldDB" id="A0A417XS80"/>
<protein>
    <submittedName>
        <fullName evidence="3">Uncharacterized protein</fullName>
    </submittedName>
</protein>